<dbReference type="Pfam" id="PF00704">
    <property type="entry name" value="Glyco_hydro_18"/>
    <property type="match status" value="1"/>
</dbReference>
<dbReference type="InterPro" id="IPR018392">
    <property type="entry name" value="LysM"/>
</dbReference>
<evidence type="ECO:0000256" key="1">
    <source>
        <dbReference type="ARBA" id="ARBA00022801"/>
    </source>
</evidence>
<dbReference type="GO" id="GO:0012505">
    <property type="term" value="C:endomembrane system"/>
    <property type="evidence" value="ECO:0007669"/>
    <property type="project" value="TreeGrafter"/>
</dbReference>
<dbReference type="PANTHER" id="PTHR46066:SF2">
    <property type="entry name" value="CHITINASE DOMAIN-CONTAINING PROTEIN 1"/>
    <property type="match status" value="1"/>
</dbReference>
<dbReference type="Proteomes" id="UP000245998">
    <property type="component" value="Unassembled WGS sequence"/>
</dbReference>
<feature type="domain" description="LysM" evidence="3">
    <location>
        <begin position="51"/>
        <end position="95"/>
    </location>
</feature>
<evidence type="ECO:0000259" key="4">
    <source>
        <dbReference type="PROSITE" id="PS51910"/>
    </source>
</evidence>
<gene>
    <name evidence="5" type="ORF">DCC39_07535</name>
</gene>
<dbReference type="GO" id="GO:0008061">
    <property type="term" value="F:chitin binding"/>
    <property type="evidence" value="ECO:0007669"/>
    <property type="project" value="InterPro"/>
</dbReference>
<reference evidence="5 6" key="1">
    <citation type="submission" date="2018-04" db="EMBL/GenBank/DDBJ databases">
        <title>Camelliibacillus theae gen. nov., sp. nov., isolated from Pu'er tea.</title>
        <authorList>
            <person name="Niu L."/>
        </authorList>
    </citation>
    <scope>NUCLEOTIDE SEQUENCE [LARGE SCALE GENOMIC DNA]</scope>
    <source>
        <strain evidence="5 6">T8</strain>
    </source>
</reference>
<organism evidence="5 6">
    <name type="scientific">Pueribacillus theae</name>
    <dbReference type="NCBI Taxonomy" id="2171751"/>
    <lineage>
        <taxon>Bacteria</taxon>
        <taxon>Bacillati</taxon>
        <taxon>Bacillota</taxon>
        <taxon>Bacilli</taxon>
        <taxon>Bacillales</taxon>
        <taxon>Bacillaceae</taxon>
        <taxon>Pueribacillus</taxon>
    </lineage>
</organism>
<evidence type="ECO:0000259" key="3">
    <source>
        <dbReference type="PROSITE" id="PS51782"/>
    </source>
</evidence>
<dbReference type="SMART" id="SM00636">
    <property type="entry name" value="Glyco_18"/>
    <property type="match status" value="1"/>
</dbReference>
<dbReference type="InterPro" id="IPR001223">
    <property type="entry name" value="Glyco_hydro18_cat"/>
</dbReference>
<dbReference type="Gene3D" id="3.10.350.10">
    <property type="entry name" value="LysM domain"/>
    <property type="match status" value="2"/>
</dbReference>
<dbReference type="InterPro" id="IPR017853">
    <property type="entry name" value="GH"/>
</dbReference>
<dbReference type="InterPro" id="IPR036779">
    <property type="entry name" value="LysM_dom_sf"/>
</dbReference>
<dbReference type="Gene3D" id="3.10.50.10">
    <property type="match status" value="1"/>
</dbReference>
<dbReference type="InterPro" id="IPR029070">
    <property type="entry name" value="Chitinase_insertion_sf"/>
</dbReference>
<dbReference type="GO" id="GO:0016798">
    <property type="term" value="F:hydrolase activity, acting on glycosyl bonds"/>
    <property type="evidence" value="ECO:0007669"/>
    <property type="project" value="UniProtKB-KW"/>
</dbReference>
<dbReference type="PANTHER" id="PTHR46066">
    <property type="entry name" value="CHITINASE DOMAIN-CONTAINING PROTEIN 1 FAMILY MEMBER"/>
    <property type="match status" value="1"/>
</dbReference>
<dbReference type="InterPro" id="IPR041704">
    <property type="entry name" value="CFLE_GH18"/>
</dbReference>
<dbReference type="Pfam" id="PF01476">
    <property type="entry name" value="LysM"/>
    <property type="match status" value="2"/>
</dbReference>
<dbReference type="PROSITE" id="PS51910">
    <property type="entry name" value="GH18_2"/>
    <property type="match status" value="1"/>
</dbReference>
<name>A0A2U1K522_9BACI</name>
<dbReference type="InterPro" id="IPR011583">
    <property type="entry name" value="Chitinase_II/V-like_cat"/>
</dbReference>
<proteinExistence type="predicted"/>
<dbReference type="CDD" id="cd02874">
    <property type="entry name" value="GH18_CFLE_spore_hydrolase"/>
    <property type="match status" value="1"/>
</dbReference>
<evidence type="ECO:0000313" key="6">
    <source>
        <dbReference type="Proteomes" id="UP000245998"/>
    </source>
</evidence>
<dbReference type="PROSITE" id="PS51782">
    <property type="entry name" value="LYSM"/>
    <property type="match status" value="2"/>
</dbReference>
<feature type="domain" description="LysM" evidence="3">
    <location>
        <begin position="2"/>
        <end position="46"/>
    </location>
</feature>
<dbReference type="OrthoDB" id="9769314at2"/>
<dbReference type="SUPFAM" id="SSF54106">
    <property type="entry name" value="LysM domain"/>
    <property type="match status" value="2"/>
</dbReference>
<keyword evidence="6" id="KW-1185">Reference proteome</keyword>
<dbReference type="EMBL" id="QCZG01000012">
    <property type="protein sequence ID" value="PWA12093.1"/>
    <property type="molecule type" value="Genomic_DNA"/>
</dbReference>
<comment type="caution">
    <text evidence="5">The sequence shown here is derived from an EMBL/GenBank/DDBJ whole genome shotgun (WGS) entry which is preliminary data.</text>
</comment>
<feature type="domain" description="GH18" evidence="4">
    <location>
        <begin position="103"/>
        <end position="428"/>
    </location>
</feature>
<keyword evidence="2" id="KW-0326">Glycosidase</keyword>
<dbReference type="SUPFAM" id="SSF51445">
    <property type="entry name" value="(Trans)glycosidases"/>
    <property type="match status" value="1"/>
</dbReference>
<sequence length="428" mass="49019">MQIHVVQPGDTLWRISQAYGVNLNELVSSNEIPNPDRLVVGQTIVIPILGSYHWVTRGETLSQISERYGVSLEELVRINQISNPQNIPVGLRLYIPQKSRPAVDVSAYIDPKITGAQSTEVIDQVAEHLTFLTVFQYSINRDGTLDPVPNDQPLINAAYAHRTVPLMVVTNFEEGTFTTELATAFFTDENLQDQILDEAIRIMIEKGYLGLDFDIEYVGSQNRERYNQFLRKARRRVKEHNFFLSTALAPKLSGEQQGVLYEGHDYPAHGRIVDFIFFMTYEWGWSGGPPMAVSPINQVRGVLEYALSVVPRNKVMMGIPLYGYDWTLPYEPGGRRARSISPQQAIELAARYNAAIQYDTESQAPFFTYTDEQNRRHEVWFEDARSIQAKFNLVKELGIRGFFYWVLGRSFPQNWLLVQDNFVVRKRV</sequence>
<dbReference type="SMART" id="SM00257">
    <property type="entry name" value="LysM"/>
    <property type="match status" value="2"/>
</dbReference>
<dbReference type="GO" id="GO:0005975">
    <property type="term" value="P:carbohydrate metabolic process"/>
    <property type="evidence" value="ECO:0007669"/>
    <property type="project" value="InterPro"/>
</dbReference>
<evidence type="ECO:0000256" key="2">
    <source>
        <dbReference type="ARBA" id="ARBA00023295"/>
    </source>
</evidence>
<dbReference type="RefSeq" id="WP_116554286.1">
    <property type="nucleotide sequence ID" value="NZ_QCZG01000012.1"/>
</dbReference>
<keyword evidence="1" id="KW-0378">Hydrolase</keyword>
<protein>
    <submittedName>
        <fullName evidence="5">Spore gernimation protein</fullName>
    </submittedName>
</protein>
<dbReference type="Gene3D" id="3.20.20.80">
    <property type="entry name" value="Glycosidases"/>
    <property type="match status" value="1"/>
</dbReference>
<accession>A0A2U1K522</accession>
<dbReference type="GO" id="GO:0070492">
    <property type="term" value="F:oligosaccharide binding"/>
    <property type="evidence" value="ECO:0007669"/>
    <property type="project" value="TreeGrafter"/>
</dbReference>
<dbReference type="AlphaFoldDB" id="A0A2U1K522"/>
<dbReference type="CDD" id="cd00118">
    <property type="entry name" value="LysM"/>
    <property type="match status" value="2"/>
</dbReference>
<evidence type="ECO:0000313" key="5">
    <source>
        <dbReference type="EMBL" id="PWA12093.1"/>
    </source>
</evidence>